<feature type="domain" description="Fibronectin type-III" evidence="2">
    <location>
        <begin position="114"/>
        <end position="208"/>
    </location>
</feature>
<dbReference type="InterPro" id="IPR003961">
    <property type="entry name" value="FN3_dom"/>
</dbReference>
<dbReference type="CDD" id="cd00063">
    <property type="entry name" value="FN3"/>
    <property type="match status" value="3"/>
</dbReference>
<dbReference type="Gene3D" id="2.120.10.30">
    <property type="entry name" value="TolB, C-terminal domain"/>
    <property type="match status" value="2"/>
</dbReference>
<dbReference type="PANTHER" id="PTHR46513:SF13">
    <property type="entry name" value="EGF-LIKE DOMAIN-CONTAINING PROTEIN"/>
    <property type="match status" value="1"/>
</dbReference>
<dbReference type="SMART" id="SM00060">
    <property type="entry name" value="FN3"/>
    <property type="match status" value="3"/>
</dbReference>
<protein>
    <recommendedName>
        <fullName evidence="2">Fibronectin type-III domain-containing protein</fullName>
    </recommendedName>
</protein>
<dbReference type="KEGG" id="spu:588763"/>
<evidence type="ECO:0000313" key="3">
    <source>
        <dbReference type="EnsemblMetazoa" id="XP_030850010"/>
    </source>
</evidence>
<dbReference type="Pfam" id="PF00041">
    <property type="entry name" value="fn3"/>
    <property type="match status" value="3"/>
</dbReference>
<dbReference type="AlphaFoldDB" id="A0A7M7PEN1"/>
<dbReference type="OrthoDB" id="65481at2759"/>
<dbReference type="EnsemblMetazoa" id="XM_030994150">
    <property type="protein sequence ID" value="XP_030850010"/>
    <property type="gene ID" value="LOC588763"/>
</dbReference>
<dbReference type="GeneID" id="588763"/>
<dbReference type="RefSeq" id="XP_030850010.1">
    <property type="nucleotide sequence ID" value="XM_030994150.1"/>
</dbReference>
<proteinExistence type="predicted"/>
<dbReference type="FunFam" id="2.60.40.10:FF:003909">
    <property type="match status" value="1"/>
</dbReference>
<sequence length="1066" mass="117158">MAKLWKTHQFHICFFAFGTILLTITNGNLVSECNERCSSSVASIISDTGQCDAPCRNSSCSTGCSSWDNSTLSQCHAVCNETYTSEPFRVQYCQSGCLFAENEYAKAVIDEIGQPSSPQPSNIGTTSLTLSWTAASHQDVRYLVQWRYVEGGGEAWNYFGSGEPISETTLDITDLIPYTLYQFRVVWVITPRHTLTSQATSSVQTLPFGVPSTAPTITSIVSSSPTTISLTWDPPPFPNGPIIGYTIAVQNFFNEARIVLGVGGSTTEATVVDSSLRASTLYAVSVRARNMEGEGISDTVNITTGAEPQNLGVVPYLVIGVTSLSFTNLSEMSSVSLVEYGKRIIDSDPLLNDIHTVDNENSTISDVAVDYWENFIFISDSDGRIHRRTIDPANLTLAPSEVLYTDQSTAPTKLDVDWLNEQLYFVQGTEILRCDLNVSGCSVAVANLGSVPVEMKVDPFSGYLFWSEQDVGIRRTSLTSSTVEASSVDIIINLSGQSSFTVLSETFQILYSNSTGNSMHSASLDGSNQKAMHVAEDTSNHQFINVTSIVYFNSSLTWTFARETGSVASCFLGDPNYNYRDTERIFFEGNPGQFTQGDLFLCVDGYHGLDVFYPTYQPIPIPAFPPTDLQVLFTEGTADITWTRPLSIPGKGEEAWEEWLYEILLTNLQIGNTVTLTGLQEDSALVDNLNGSTEYSVQVRAYSIGGLGPLSETFSGSTLIEVDVEPYLILANATDVWRSQLDGNAESRLLSPQATIKDIEWYQGYYIWSSTMGDLYRSAEGDVIEEQLTFVPPGVRSSVDAIAVDWLSEFIYWADRDQNQIIRGRLSNQSSVVTSPTSINAFANDVQDIAIDSVQAYIYWTSSSSVEGSRLNGESPLVFYEIGDLSLDVVAGLTLDLGGGYVYWFVVSRQGVTEELKLFRARLAGISPDPMSTTEEIGEVLSETTSLALHFYSSKLFWINSQSRVEVSDDRGQRQALLPATDVQALTIVQETLKPLPEGYSERPTVVAEEISPSSIQVTGTWDDFNITWQASTEVNYGIVFYTIAVTAPEQTYTETVQVIMLYLVL</sequence>
<accession>A0A7M7PEN1</accession>
<reference evidence="3" key="2">
    <citation type="submission" date="2021-01" db="UniProtKB">
        <authorList>
            <consortium name="EnsemblMetazoa"/>
        </authorList>
    </citation>
    <scope>IDENTIFICATION</scope>
</reference>
<keyword evidence="4" id="KW-1185">Reference proteome</keyword>
<dbReference type="SUPFAM" id="SSF49265">
    <property type="entry name" value="Fibronectin type III"/>
    <property type="match status" value="2"/>
</dbReference>
<dbReference type="InterPro" id="IPR011042">
    <property type="entry name" value="6-blade_b-propeller_TolB-like"/>
</dbReference>
<dbReference type="InParanoid" id="A0A7M7PEN1"/>
<evidence type="ECO:0000313" key="4">
    <source>
        <dbReference type="Proteomes" id="UP000007110"/>
    </source>
</evidence>
<evidence type="ECO:0000259" key="2">
    <source>
        <dbReference type="PROSITE" id="PS50853"/>
    </source>
</evidence>
<name>A0A7M7PEN1_STRPU</name>
<dbReference type="Proteomes" id="UP000007110">
    <property type="component" value="Unassembled WGS sequence"/>
</dbReference>
<organism evidence="3 4">
    <name type="scientific">Strongylocentrotus purpuratus</name>
    <name type="common">Purple sea urchin</name>
    <dbReference type="NCBI Taxonomy" id="7668"/>
    <lineage>
        <taxon>Eukaryota</taxon>
        <taxon>Metazoa</taxon>
        <taxon>Echinodermata</taxon>
        <taxon>Eleutherozoa</taxon>
        <taxon>Echinozoa</taxon>
        <taxon>Echinoidea</taxon>
        <taxon>Euechinoidea</taxon>
        <taxon>Echinacea</taxon>
        <taxon>Camarodonta</taxon>
        <taxon>Echinidea</taxon>
        <taxon>Strongylocentrotidae</taxon>
        <taxon>Strongylocentrotus</taxon>
    </lineage>
</organism>
<feature type="domain" description="Fibronectin type-III" evidence="2">
    <location>
        <begin position="214"/>
        <end position="307"/>
    </location>
</feature>
<dbReference type="OMA" id="CKESCET"/>
<dbReference type="FunFam" id="2.120.10.30:FF:000248">
    <property type="entry name" value="Uncharacterized protein"/>
    <property type="match status" value="1"/>
</dbReference>
<evidence type="ECO:0000256" key="1">
    <source>
        <dbReference type="SAM" id="SignalP"/>
    </source>
</evidence>
<dbReference type="InterPro" id="IPR000033">
    <property type="entry name" value="LDLR_classB_rpt"/>
</dbReference>
<reference evidence="4" key="1">
    <citation type="submission" date="2015-02" db="EMBL/GenBank/DDBJ databases">
        <title>Genome sequencing for Strongylocentrotus purpuratus.</title>
        <authorList>
            <person name="Murali S."/>
            <person name="Liu Y."/>
            <person name="Vee V."/>
            <person name="English A."/>
            <person name="Wang M."/>
            <person name="Skinner E."/>
            <person name="Han Y."/>
            <person name="Muzny D.M."/>
            <person name="Worley K.C."/>
            <person name="Gibbs R.A."/>
        </authorList>
    </citation>
    <scope>NUCLEOTIDE SEQUENCE</scope>
</reference>
<dbReference type="SMART" id="SM00135">
    <property type="entry name" value="LY"/>
    <property type="match status" value="7"/>
</dbReference>
<feature type="domain" description="Fibronectin type-III" evidence="2">
    <location>
        <begin position="625"/>
        <end position="721"/>
    </location>
</feature>
<dbReference type="SUPFAM" id="SSF63825">
    <property type="entry name" value="YWTD domain"/>
    <property type="match status" value="2"/>
</dbReference>
<feature type="chain" id="PRO_5029649526" description="Fibronectin type-III domain-containing protein" evidence="1">
    <location>
        <begin position="28"/>
        <end position="1066"/>
    </location>
</feature>
<dbReference type="Gene3D" id="2.60.40.10">
    <property type="entry name" value="Immunoglobulins"/>
    <property type="match status" value="3"/>
</dbReference>
<feature type="signal peptide" evidence="1">
    <location>
        <begin position="1"/>
        <end position="27"/>
    </location>
</feature>
<dbReference type="InterPro" id="IPR050778">
    <property type="entry name" value="Cueball_EGF_LRP_Nidogen"/>
</dbReference>
<keyword evidence="1" id="KW-0732">Signal</keyword>
<dbReference type="InterPro" id="IPR013783">
    <property type="entry name" value="Ig-like_fold"/>
</dbReference>
<dbReference type="PROSITE" id="PS50853">
    <property type="entry name" value="FN3"/>
    <property type="match status" value="3"/>
</dbReference>
<dbReference type="PANTHER" id="PTHR46513">
    <property type="entry name" value="VITELLOGENIN RECEPTOR-LIKE PROTEIN-RELATED-RELATED"/>
    <property type="match status" value="1"/>
</dbReference>
<dbReference type="InterPro" id="IPR036116">
    <property type="entry name" value="FN3_sf"/>
</dbReference>